<organism evidence="1 2">
    <name type="scientific">Natronorubrum aibiense</name>
    <dbReference type="NCBI Taxonomy" id="348826"/>
    <lineage>
        <taxon>Archaea</taxon>
        <taxon>Methanobacteriati</taxon>
        <taxon>Methanobacteriota</taxon>
        <taxon>Stenosarchaea group</taxon>
        <taxon>Halobacteria</taxon>
        <taxon>Halobacteriales</taxon>
        <taxon>Natrialbaceae</taxon>
        <taxon>Natronorubrum</taxon>
    </lineage>
</organism>
<proteinExistence type="predicted"/>
<protein>
    <submittedName>
        <fullName evidence="1">Uncharacterized protein</fullName>
    </submittedName>
</protein>
<evidence type="ECO:0000313" key="2">
    <source>
        <dbReference type="Proteomes" id="UP000326170"/>
    </source>
</evidence>
<reference evidence="1 2" key="1">
    <citation type="journal article" date="2007" name="Int. J. Syst. Evol. Microbiol.">
        <title>Natronorubrum sulfidifaciens sp. nov., an extremely haloalkaliphilic archaeon isolated from Aiding salt lake in Xin-Jiang, China.</title>
        <authorList>
            <person name="Cui H.L."/>
            <person name="Tohty D."/>
            <person name="Liu H.C."/>
            <person name="Liu S.J."/>
            <person name="Oren A."/>
            <person name="Zhou P.J."/>
        </authorList>
    </citation>
    <scope>NUCLEOTIDE SEQUENCE [LARGE SCALE GENOMIC DNA]</scope>
    <source>
        <strain evidence="1 2">7-3</strain>
    </source>
</reference>
<evidence type="ECO:0000313" key="1">
    <source>
        <dbReference type="EMBL" id="QFU83719.1"/>
    </source>
</evidence>
<sequence length="122" mass="13312">MRCTANSRDSVLNQLDKLVDPIQLDGDETGIDACIFALEKMASSAMKADALRDAHRLHTLRDEITQAGTQGGPVEIPPSYALRLSVTLHEYRENLCESDDMEGAESVAQVIQVIDGKIAGRE</sequence>
<accession>A0A5P9P6C4</accession>
<keyword evidence="2" id="KW-1185">Reference proteome</keyword>
<name>A0A5P9P6C4_9EURY</name>
<dbReference type="AlphaFoldDB" id="A0A5P9P6C4"/>
<dbReference type="KEGG" id="nas:GCU68_14830"/>
<gene>
    <name evidence="1" type="ORF">GCU68_14830</name>
</gene>
<dbReference type="OrthoDB" id="200564at2157"/>
<dbReference type="EMBL" id="CP045488">
    <property type="protein sequence ID" value="QFU83719.1"/>
    <property type="molecule type" value="Genomic_DNA"/>
</dbReference>
<dbReference type="Proteomes" id="UP000326170">
    <property type="component" value="Chromosome"/>
</dbReference>